<dbReference type="EMBL" id="LRFC01000038">
    <property type="protein sequence ID" value="KZE63857.1"/>
    <property type="molecule type" value="Genomic_DNA"/>
</dbReference>
<reference evidence="3" key="1">
    <citation type="submission" date="2016-01" db="EMBL/GenBank/DDBJ databases">
        <title>Draft genome of Chromobacterium sp. F49.</title>
        <authorList>
            <person name="Hong K.W."/>
        </authorList>
    </citation>
    <scope>NUCLEOTIDE SEQUENCE [LARGE SCALE GENOMIC DNA]</scope>
    <source>
        <strain evidence="3">P7IIIA</strain>
    </source>
</reference>
<comment type="caution">
    <text evidence="2">The sequence shown here is derived from an EMBL/GenBank/DDBJ whole genome shotgun (WGS) entry which is preliminary data.</text>
</comment>
<dbReference type="InterPro" id="IPR051932">
    <property type="entry name" value="Bact_StressResp_Reg"/>
</dbReference>
<dbReference type="InterPro" id="IPR003018">
    <property type="entry name" value="GAF"/>
</dbReference>
<protein>
    <submittedName>
        <fullName evidence="2">Anti-anti-sigma factor</fullName>
    </submittedName>
</protein>
<dbReference type="Pfam" id="PF13185">
    <property type="entry name" value="GAF_2"/>
    <property type="match status" value="1"/>
</dbReference>
<dbReference type="CDD" id="cd07041">
    <property type="entry name" value="STAS_RsbR_RsbS_like"/>
    <property type="match status" value="1"/>
</dbReference>
<organism evidence="2 3">
    <name type="scientific">Fictibacillus phosphorivorans</name>
    <dbReference type="NCBI Taxonomy" id="1221500"/>
    <lineage>
        <taxon>Bacteria</taxon>
        <taxon>Bacillati</taxon>
        <taxon>Bacillota</taxon>
        <taxon>Bacilli</taxon>
        <taxon>Bacillales</taxon>
        <taxon>Fictibacillaceae</taxon>
        <taxon>Fictibacillus</taxon>
    </lineage>
</organism>
<keyword evidence="3" id="KW-1185">Reference proteome</keyword>
<evidence type="ECO:0000313" key="3">
    <source>
        <dbReference type="Proteomes" id="UP000076567"/>
    </source>
</evidence>
<dbReference type="Gene3D" id="3.30.450.40">
    <property type="match status" value="1"/>
</dbReference>
<sequence length="284" mass="32382">MADEYENEITNYYSLKSVSHKMFDLISKQLNVKTTYVTRRGKRAITVLSSFNEEEEIITEGYSVEYGETYCRLIIMNEGNTMHTKNLMTDARTRELEVTGQLKIKGFLGVTLKDLKGNVFGTLCVMDRKEREFSESDVNYLHSIAGILSHIIELDETKHHMGFLSVPIIPLTEGVSILSLQGIVDEIRSEQIISDVLHNAAESDIDFFIIDLSKLYIQDNRFPKVLFTLINALHLMGVETIITGVSPAFAHEQVYHFDLTNVKTKYVNNIQSALDYIGYHLVEK</sequence>
<dbReference type="RefSeq" id="WP_066244634.1">
    <property type="nucleotide sequence ID" value="NZ_LRFC01000038.1"/>
</dbReference>
<dbReference type="InterPro" id="IPR029016">
    <property type="entry name" value="GAF-like_dom_sf"/>
</dbReference>
<dbReference type="SMART" id="SM00065">
    <property type="entry name" value="GAF"/>
    <property type="match status" value="1"/>
</dbReference>
<gene>
    <name evidence="2" type="ORF">AWM68_12130</name>
</gene>
<dbReference type="Proteomes" id="UP000076567">
    <property type="component" value="Unassembled WGS sequence"/>
</dbReference>
<evidence type="ECO:0000313" key="2">
    <source>
        <dbReference type="EMBL" id="KZE63857.1"/>
    </source>
</evidence>
<proteinExistence type="predicted"/>
<dbReference type="PROSITE" id="PS50801">
    <property type="entry name" value="STAS"/>
    <property type="match status" value="1"/>
</dbReference>
<dbReference type="AlphaFoldDB" id="A0A165MXU2"/>
<name>A0A165MXU2_9BACL</name>
<dbReference type="OrthoDB" id="1120027at2"/>
<accession>A0A165MXU2</accession>
<dbReference type="SUPFAM" id="SSF52091">
    <property type="entry name" value="SpoIIaa-like"/>
    <property type="match status" value="1"/>
</dbReference>
<dbReference type="SUPFAM" id="SSF55781">
    <property type="entry name" value="GAF domain-like"/>
    <property type="match status" value="1"/>
</dbReference>
<feature type="domain" description="STAS" evidence="1">
    <location>
        <begin position="165"/>
        <end position="277"/>
    </location>
</feature>
<dbReference type="InterPro" id="IPR002645">
    <property type="entry name" value="STAS_dom"/>
</dbReference>
<dbReference type="InterPro" id="IPR036513">
    <property type="entry name" value="STAS_dom_sf"/>
</dbReference>
<dbReference type="Gene3D" id="3.30.750.24">
    <property type="entry name" value="STAS domain"/>
    <property type="match status" value="1"/>
</dbReference>
<evidence type="ECO:0000259" key="1">
    <source>
        <dbReference type="PROSITE" id="PS50801"/>
    </source>
</evidence>
<dbReference type="PANTHER" id="PTHR33745">
    <property type="entry name" value="RSBT ANTAGONIST PROTEIN RSBS-RELATED"/>
    <property type="match status" value="1"/>
</dbReference>
<dbReference type="Pfam" id="PF01740">
    <property type="entry name" value="STAS"/>
    <property type="match status" value="1"/>
</dbReference>
<dbReference type="PANTHER" id="PTHR33745:SF8">
    <property type="entry name" value="BLUE-LIGHT PHOTORECEPTOR"/>
    <property type="match status" value="1"/>
</dbReference>